<dbReference type="AlphaFoldDB" id="A0A4Y2QLU0"/>
<accession>A0A4Y2QLU0</accession>
<dbReference type="Proteomes" id="UP000499080">
    <property type="component" value="Unassembled WGS sequence"/>
</dbReference>
<evidence type="ECO:0000313" key="2">
    <source>
        <dbReference type="Proteomes" id="UP000499080"/>
    </source>
</evidence>
<reference evidence="1 2" key="1">
    <citation type="journal article" date="2019" name="Sci. Rep.">
        <title>Orb-weaving spider Araneus ventricosus genome elucidates the spidroin gene catalogue.</title>
        <authorList>
            <person name="Kono N."/>
            <person name="Nakamura H."/>
            <person name="Ohtoshi R."/>
            <person name="Moran D.A.P."/>
            <person name="Shinohara A."/>
            <person name="Yoshida Y."/>
            <person name="Fujiwara M."/>
            <person name="Mori M."/>
            <person name="Tomita M."/>
            <person name="Arakawa K."/>
        </authorList>
    </citation>
    <scope>NUCLEOTIDE SEQUENCE [LARGE SCALE GENOMIC DNA]</scope>
</reference>
<organism evidence="1 2">
    <name type="scientific">Araneus ventricosus</name>
    <name type="common">Orbweaver spider</name>
    <name type="synonym">Epeira ventricosa</name>
    <dbReference type="NCBI Taxonomy" id="182803"/>
    <lineage>
        <taxon>Eukaryota</taxon>
        <taxon>Metazoa</taxon>
        <taxon>Ecdysozoa</taxon>
        <taxon>Arthropoda</taxon>
        <taxon>Chelicerata</taxon>
        <taxon>Arachnida</taxon>
        <taxon>Araneae</taxon>
        <taxon>Araneomorphae</taxon>
        <taxon>Entelegynae</taxon>
        <taxon>Araneoidea</taxon>
        <taxon>Araneidae</taxon>
        <taxon>Araneus</taxon>
    </lineage>
</organism>
<protein>
    <submittedName>
        <fullName evidence="1">Uncharacterized protein</fullName>
    </submittedName>
</protein>
<comment type="caution">
    <text evidence="1">The sequence shown here is derived from an EMBL/GenBank/DDBJ whole genome shotgun (WGS) entry which is preliminary data.</text>
</comment>
<sequence length="93" mass="10754">MYVVSALKTADFFSFVASDDQDVISITEIWLFEEIDFLELFDDRNLVFRSDYGFSTNSCRRRSGFLIAIKKYLSPCILDLLECISRLSGFQSN</sequence>
<name>A0A4Y2QLU0_ARAVE</name>
<dbReference type="EMBL" id="BGPR01014218">
    <property type="protein sequence ID" value="GBN64235.1"/>
    <property type="molecule type" value="Genomic_DNA"/>
</dbReference>
<proteinExistence type="predicted"/>
<dbReference type="OrthoDB" id="8069600at2759"/>
<keyword evidence="2" id="KW-1185">Reference proteome</keyword>
<gene>
    <name evidence="1" type="ORF">AVEN_112997_1</name>
</gene>
<evidence type="ECO:0000313" key="1">
    <source>
        <dbReference type="EMBL" id="GBN64235.1"/>
    </source>
</evidence>